<dbReference type="EMBL" id="FMSP01000019">
    <property type="protein sequence ID" value="SCV73848.1"/>
    <property type="molecule type" value="Genomic_DNA"/>
</dbReference>
<keyword evidence="3" id="KW-1185">Reference proteome</keyword>
<evidence type="ECO:0000313" key="2">
    <source>
        <dbReference type="EMBL" id="SCV73848.1"/>
    </source>
</evidence>
<name>A0A238FRK1_9BASI</name>
<dbReference type="OrthoDB" id="2534562at2759"/>
<sequence length="134" mass="14162">MATDPVKSIAPRSCCYILTLLTCTSTYTPSALPLQPNTEFNRESIAPVPSEQRKDEQERSKNDPQVLERAGGQPDLSKGDSPGSDKKEQGFGKPKSGNNENLLDAGTSFGGDGSAEGGINADEGPNPKAPRSKL</sequence>
<dbReference type="Proteomes" id="UP000198372">
    <property type="component" value="Unassembled WGS sequence"/>
</dbReference>
<evidence type="ECO:0000313" key="3">
    <source>
        <dbReference type="Proteomes" id="UP000198372"/>
    </source>
</evidence>
<gene>
    <name evidence="2" type="ORF">BQ2448_6278</name>
</gene>
<feature type="region of interest" description="Disordered" evidence="1">
    <location>
        <begin position="27"/>
        <end position="134"/>
    </location>
</feature>
<reference evidence="3" key="1">
    <citation type="submission" date="2016-09" db="EMBL/GenBank/DDBJ databases">
        <authorList>
            <person name="Jeantristanb JTB J.-T."/>
            <person name="Ricardo R."/>
        </authorList>
    </citation>
    <scope>NUCLEOTIDE SEQUENCE [LARGE SCALE GENOMIC DNA]</scope>
</reference>
<organism evidence="2 3">
    <name type="scientific">Microbotryum intermedium</name>
    <dbReference type="NCBI Taxonomy" id="269621"/>
    <lineage>
        <taxon>Eukaryota</taxon>
        <taxon>Fungi</taxon>
        <taxon>Dikarya</taxon>
        <taxon>Basidiomycota</taxon>
        <taxon>Pucciniomycotina</taxon>
        <taxon>Microbotryomycetes</taxon>
        <taxon>Microbotryales</taxon>
        <taxon>Microbotryaceae</taxon>
        <taxon>Microbotryum</taxon>
    </lineage>
</organism>
<feature type="compositionally biased region" description="Polar residues" evidence="1">
    <location>
        <begin position="27"/>
        <end position="39"/>
    </location>
</feature>
<protein>
    <submittedName>
        <fullName evidence="2">BQ2448_6278 protein</fullName>
    </submittedName>
</protein>
<evidence type="ECO:0000256" key="1">
    <source>
        <dbReference type="SAM" id="MobiDB-lite"/>
    </source>
</evidence>
<feature type="compositionally biased region" description="Basic and acidic residues" evidence="1">
    <location>
        <begin position="51"/>
        <end position="62"/>
    </location>
</feature>
<dbReference type="AlphaFoldDB" id="A0A238FRK1"/>
<proteinExistence type="predicted"/>
<accession>A0A238FRK1</accession>